<dbReference type="GO" id="GO:0003676">
    <property type="term" value="F:nucleic acid binding"/>
    <property type="evidence" value="ECO:0007669"/>
    <property type="project" value="InterPro"/>
</dbReference>
<organism evidence="2 3">
    <name type="scientific">Sesamum alatum</name>
    <dbReference type="NCBI Taxonomy" id="300844"/>
    <lineage>
        <taxon>Eukaryota</taxon>
        <taxon>Viridiplantae</taxon>
        <taxon>Streptophyta</taxon>
        <taxon>Embryophyta</taxon>
        <taxon>Tracheophyta</taxon>
        <taxon>Spermatophyta</taxon>
        <taxon>Magnoliopsida</taxon>
        <taxon>eudicotyledons</taxon>
        <taxon>Gunneridae</taxon>
        <taxon>Pentapetalae</taxon>
        <taxon>asterids</taxon>
        <taxon>lamiids</taxon>
        <taxon>Lamiales</taxon>
        <taxon>Pedaliaceae</taxon>
        <taxon>Sesamum</taxon>
    </lineage>
</organism>
<dbReference type="AlphaFoldDB" id="A0AAE1XLG8"/>
<dbReference type="PANTHER" id="PTHR47074:SF11">
    <property type="entry name" value="REVERSE TRANSCRIPTASE-LIKE PROTEIN"/>
    <property type="match status" value="1"/>
</dbReference>
<dbReference type="InterPro" id="IPR002156">
    <property type="entry name" value="RNaseH_domain"/>
</dbReference>
<protein>
    <recommendedName>
        <fullName evidence="1">RNase H type-1 domain-containing protein</fullName>
    </recommendedName>
</protein>
<accession>A0AAE1XLG8</accession>
<dbReference type="Proteomes" id="UP001293254">
    <property type="component" value="Unassembled WGS sequence"/>
</dbReference>
<sequence>MRYVAIKLDTLQFGWFLVVCWTLWNSRNAKLMEDTHDDPLSLIQQARRFIDAFWEADVVIGIVEKTSSPAIWRPPPRGWVKINFDVGISKEQVVGSVGIIARNEEGSCIGWRAMCFPGITDPMHIEAVAARLAVELALASVWENVVIERDCSGVIHPLECGLIEPSQINPVLLETHVMGSSIQRLEWSLVRSLLMYLHIT</sequence>
<comment type="caution">
    <text evidence="2">The sequence shown here is derived from an EMBL/GenBank/DDBJ whole genome shotgun (WGS) entry which is preliminary data.</text>
</comment>
<name>A0AAE1XLG8_9LAMI</name>
<dbReference type="InterPro" id="IPR044730">
    <property type="entry name" value="RNase_H-like_dom_plant"/>
</dbReference>
<keyword evidence="3" id="KW-1185">Reference proteome</keyword>
<evidence type="ECO:0000313" key="2">
    <source>
        <dbReference type="EMBL" id="KAK4414052.1"/>
    </source>
</evidence>
<dbReference type="InterPro" id="IPR052929">
    <property type="entry name" value="RNase_H-like_EbsB-rel"/>
</dbReference>
<reference evidence="2" key="2">
    <citation type="journal article" date="2024" name="Plant">
        <title>Genomic evolution and insights into agronomic trait innovations of Sesamum species.</title>
        <authorList>
            <person name="Miao H."/>
            <person name="Wang L."/>
            <person name="Qu L."/>
            <person name="Liu H."/>
            <person name="Sun Y."/>
            <person name="Le M."/>
            <person name="Wang Q."/>
            <person name="Wei S."/>
            <person name="Zheng Y."/>
            <person name="Lin W."/>
            <person name="Duan Y."/>
            <person name="Cao H."/>
            <person name="Xiong S."/>
            <person name="Wang X."/>
            <person name="Wei L."/>
            <person name="Li C."/>
            <person name="Ma Q."/>
            <person name="Ju M."/>
            <person name="Zhao R."/>
            <person name="Li G."/>
            <person name="Mu C."/>
            <person name="Tian Q."/>
            <person name="Mei H."/>
            <person name="Zhang T."/>
            <person name="Gao T."/>
            <person name="Zhang H."/>
        </authorList>
    </citation>
    <scope>NUCLEOTIDE SEQUENCE</scope>
    <source>
        <strain evidence="2">3651</strain>
    </source>
</reference>
<dbReference type="PANTHER" id="PTHR47074">
    <property type="entry name" value="BNAC02G40300D PROTEIN"/>
    <property type="match status" value="1"/>
</dbReference>
<dbReference type="CDD" id="cd06222">
    <property type="entry name" value="RNase_H_like"/>
    <property type="match status" value="1"/>
</dbReference>
<gene>
    <name evidence="2" type="ORF">Salat_2818000</name>
</gene>
<dbReference type="Pfam" id="PF13456">
    <property type="entry name" value="RVT_3"/>
    <property type="match status" value="1"/>
</dbReference>
<evidence type="ECO:0000259" key="1">
    <source>
        <dbReference type="Pfam" id="PF13456"/>
    </source>
</evidence>
<dbReference type="GO" id="GO:0004523">
    <property type="term" value="F:RNA-DNA hybrid ribonuclease activity"/>
    <property type="evidence" value="ECO:0007669"/>
    <property type="project" value="InterPro"/>
</dbReference>
<proteinExistence type="predicted"/>
<dbReference type="EMBL" id="JACGWO010000012">
    <property type="protein sequence ID" value="KAK4414052.1"/>
    <property type="molecule type" value="Genomic_DNA"/>
</dbReference>
<feature type="domain" description="RNase H type-1" evidence="1">
    <location>
        <begin position="83"/>
        <end position="161"/>
    </location>
</feature>
<evidence type="ECO:0000313" key="3">
    <source>
        <dbReference type="Proteomes" id="UP001293254"/>
    </source>
</evidence>
<reference evidence="2" key="1">
    <citation type="submission" date="2020-06" db="EMBL/GenBank/DDBJ databases">
        <authorList>
            <person name="Li T."/>
            <person name="Hu X."/>
            <person name="Zhang T."/>
            <person name="Song X."/>
            <person name="Zhang H."/>
            <person name="Dai N."/>
            <person name="Sheng W."/>
            <person name="Hou X."/>
            <person name="Wei L."/>
        </authorList>
    </citation>
    <scope>NUCLEOTIDE SEQUENCE</scope>
    <source>
        <strain evidence="2">3651</strain>
        <tissue evidence="2">Leaf</tissue>
    </source>
</reference>